<dbReference type="EMBL" id="VEVO01000021">
    <property type="protein sequence ID" value="KAF0024503.1"/>
    <property type="molecule type" value="Genomic_DNA"/>
</dbReference>
<name>A0A6A4RR45_SCOMX</name>
<proteinExistence type="predicted"/>
<dbReference type="AlphaFoldDB" id="A0A6A4RR45"/>
<protein>
    <submittedName>
        <fullName evidence="2">Uncharacterized protein</fullName>
    </submittedName>
</protein>
<sequence>MSPPKGEHGLTRQQHKSDAKQKGVYDKRHRDAACYPFIIIKMEKPRVAVRCSATEQRYHLCIHEVRSVSNMHMMVCGQCLNPCDMHIMCTHADSKDSVN</sequence>
<evidence type="ECO:0000313" key="3">
    <source>
        <dbReference type="Proteomes" id="UP000438429"/>
    </source>
</evidence>
<dbReference type="Proteomes" id="UP000438429">
    <property type="component" value="Unassembled WGS sequence"/>
</dbReference>
<organism evidence="2 3">
    <name type="scientific">Scophthalmus maximus</name>
    <name type="common">Turbot</name>
    <name type="synonym">Psetta maxima</name>
    <dbReference type="NCBI Taxonomy" id="52904"/>
    <lineage>
        <taxon>Eukaryota</taxon>
        <taxon>Metazoa</taxon>
        <taxon>Chordata</taxon>
        <taxon>Craniata</taxon>
        <taxon>Vertebrata</taxon>
        <taxon>Euteleostomi</taxon>
        <taxon>Actinopterygii</taxon>
        <taxon>Neopterygii</taxon>
        <taxon>Teleostei</taxon>
        <taxon>Neoteleostei</taxon>
        <taxon>Acanthomorphata</taxon>
        <taxon>Carangaria</taxon>
        <taxon>Pleuronectiformes</taxon>
        <taxon>Pleuronectoidei</taxon>
        <taxon>Scophthalmidae</taxon>
        <taxon>Scophthalmus</taxon>
    </lineage>
</organism>
<gene>
    <name evidence="2" type="ORF">F2P81_023305</name>
</gene>
<evidence type="ECO:0000313" key="2">
    <source>
        <dbReference type="EMBL" id="KAF0024503.1"/>
    </source>
</evidence>
<comment type="caution">
    <text evidence="2">The sequence shown here is derived from an EMBL/GenBank/DDBJ whole genome shotgun (WGS) entry which is preliminary data.</text>
</comment>
<accession>A0A6A4RR45</accession>
<feature type="region of interest" description="Disordered" evidence="1">
    <location>
        <begin position="1"/>
        <end position="25"/>
    </location>
</feature>
<evidence type="ECO:0000256" key="1">
    <source>
        <dbReference type="SAM" id="MobiDB-lite"/>
    </source>
</evidence>
<reference evidence="2 3" key="1">
    <citation type="submission" date="2019-06" db="EMBL/GenBank/DDBJ databases">
        <title>Draft genomes of female and male turbot (Scophthalmus maximus).</title>
        <authorList>
            <person name="Xu H."/>
            <person name="Xu X.-W."/>
            <person name="Shao C."/>
            <person name="Chen S."/>
        </authorList>
    </citation>
    <scope>NUCLEOTIDE SEQUENCE [LARGE SCALE GENOMIC DNA]</scope>
    <source>
        <strain evidence="2">Ysfricsl-2016a</strain>
        <tissue evidence="2">Blood</tissue>
    </source>
</reference>